<keyword evidence="4" id="KW-1185">Reference proteome</keyword>
<evidence type="ECO:0000313" key="3">
    <source>
        <dbReference type="EMBL" id="UOF90834.1"/>
    </source>
</evidence>
<reference evidence="3" key="1">
    <citation type="submission" date="2021-12" db="EMBL/GenBank/DDBJ databases">
        <title>Alicyclobacillaceae gen. nov., sp. nov., isolated from chalcocite enrichment system.</title>
        <authorList>
            <person name="Jiang Z."/>
        </authorList>
    </citation>
    <scope>NUCLEOTIDE SEQUENCE</scope>
    <source>
        <strain evidence="3">MYW30-H2</strain>
    </source>
</reference>
<keyword evidence="1" id="KW-0238">DNA-binding</keyword>
<accession>A0ABY4CKH5</accession>
<gene>
    <name evidence="3" type="ORF">LSG31_00685</name>
</gene>
<feature type="domain" description="HTH cro/C1-type" evidence="2">
    <location>
        <begin position="6"/>
        <end position="60"/>
    </location>
</feature>
<protein>
    <submittedName>
        <fullName evidence="3">Helix-turn-helix domain-containing protein</fullName>
    </submittedName>
</protein>
<dbReference type="SUPFAM" id="SSF47413">
    <property type="entry name" value="lambda repressor-like DNA-binding domains"/>
    <property type="match status" value="1"/>
</dbReference>
<evidence type="ECO:0000259" key="2">
    <source>
        <dbReference type="PROSITE" id="PS50943"/>
    </source>
</evidence>
<evidence type="ECO:0000256" key="1">
    <source>
        <dbReference type="ARBA" id="ARBA00023125"/>
    </source>
</evidence>
<organism evidence="3 4">
    <name type="scientific">Fodinisporobacter ferrooxydans</name>
    <dbReference type="NCBI Taxonomy" id="2901836"/>
    <lineage>
        <taxon>Bacteria</taxon>
        <taxon>Bacillati</taxon>
        <taxon>Bacillota</taxon>
        <taxon>Bacilli</taxon>
        <taxon>Bacillales</taxon>
        <taxon>Alicyclobacillaceae</taxon>
        <taxon>Fodinisporobacter</taxon>
    </lineage>
</organism>
<proteinExistence type="predicted"/>
<dbReference type="Pfam" id="PF01381">
    <property type="entry name" value="HTH_3"/>
    <property type="match status" value="1"/>
</dbReference>
<dbReference type="Gene3D" id="1.10.260.40">
    <property type="entry name" value="lambda repressor-like DNA-binding domains"/>
    <property type="match status" value="1"/>
</dbReference>
<dbReference type="InterPro" id="IPR001387">
    <property type="entry name" value="Cro/C1-type_HTH"/>
</dbReference>
<dbReference type="PANTHER" id="PTHR46797">
    <property type="entry name" value="HTH-TYPE TRANSCRIPTIONAL REGULATOR"/>
    <property type="match status" value="1"/>
</dbReference>
<name>A0ABY4CKH5_9BACL</name>
<dbReference type="PANTHER" id="PTHR46797:SF1">
    <property type="entry name" value="METHYLPHOSPHONATE SYNTHASE"/>
    <property type="match status" value="1"/>
</dbReference>
<dbReference type="InterPro" id="IPR010982">
    <property type="entry name" value="Lambda_DNA-bd_dom_sf"/>
</dbReference>
<sequence length="71" mass="8222">MYGKNIKRIRESRNMTQTELAERVGVTQEHISRLENEDRNPSFPLLEKIADSLKVPITDLLQDQIKEARTG</sequence>
<evidence type="ECO:0000313" key="4">
    <source>
        <dbReference type="Proteomes" id="UP000830167"/>
    </source>
</evidence>
<dbReference type="EMBL" id="CP089291">
    <property type="protein sequence ID" value="UOF90834.1"/>
    <property type="molecule type" value="Genomic_DNA"/>
</dbReference>
<dbReference type="PROSITE" id="PS50943">
    <property type="entry name" value="HTH_CROC1"/>
    <property type="match status" value="1"/>
</dbReference>
<dbReference type="CDD" id="cd00093">
    <property type="entry name" value="HTH_XRE"/>
    <property type="match status" value="1"/>
</dbReference>
<dbReference type="SMART" id="SM00530">
    <property type="entry name" value="HTH_XRE"/>
    <property type="match status" value="1"/>
</dbReference>
<dbReference type="RefSeq" id="WP_347437530.1">
    <property type="nucleotide sequence ID" value="NZ_CP089291.1"/>
</dbReference>
<dbReference type="Proteomes" id="UP000830167">
    <property type="component" value="Chromosome"/>
</dbReference>
<dbReference type="InterPro" id="IPR050807">
    <property type="entry name" value="TransReg_Diox_bact_type"/>
</dbReference>